<keyword evidence="3" id="KW-0597">Phosphoprotein</keyword>
<evidence type="ECO:0000256" key="1">
    <source>
        <dbReference type="ARBA" id="ARBA00004496"/>
    </source>
</evidence>
<evidence type="ECO:0000256" key="5">
    <source>
        <dbReference type="ARBA" id="ARBA00022723"/>
    </source>
</evidence>
<feature type="compositionally biased region" description="Polar residues" evidence="9">
    <location>
        <begin position="722"/>
        <end position="746"/>
    </location>
</feature>
<sequence>MDDSCAVCAESLEWVAYGACGHREVCSTCVSRLRFICGDLKCCICKTESQSVFVTKALGDYTRTISDFNVFPTNGSEGQNGSYWYHEDTGAFFDDADHYRMIKAMCRLSCSVCDKIDEKRGIGNEGSISINNKRRVKYRNIEQLKSHIFHKHQLVMCGLCLEGRKIFICEQKLYTKKQLRQHISTGDSEMHFRSSHFLCENEACLAKKFTVFTSESEMKRHNALEHGGNMSRSKRNAVLQIPTSFRYRRSEQDHRRGRGRGYPSDSSEDQLSLAVRASLETSTSDNTSHDQSFQPRLVLDHREMSEIDELVPPFESLATTDSEASSRYLQAVAQSSRNVTLQESFFPPLPVAATSTQQKPKNEGLAKSTMATRLRKNGKVNVLNSPKGWSTTNNGLALSSSSYSQARSAVNHGIVASSVSASSPLTKTANGSTSSSYASTAQVRPTAGSGSSSWNTGSNAQSRATTNPGPVFPSVSASSPLTNTAVTNGPNSSSYASTAQARPATGQGLPSASSGSYMGSTARVSHSVSAPNLVQRGSLDTSMSDFPPVSATQKNKSPTSSQLKVENVQTANKDLVTRIKTALEDDKSKYTAFKSISLEYRLGEIGTAEYLAYVQQFGLTHLVPELARLCPDDQKQRELLETYNASVLYDSTRENGLISSGLRLKGSKSSNKGKGKCVEDTDSGSKEKLADNFMSTVKKLQPSYRPAEEEVEVLTKDGYRRSSGNSKTPVTVEQLEPSSSNLSKSNGAGVGSSISLGGGGSKPRKKTSKFHRLRLGEEYDPQYDGVPGQEETPQLTEDLEGQAVRGVWRNGGGLRLVAQTLKDPAK</sequence>
<dbReference type="InterPro" id="IPR041888">
    <property type="entry name" value="RING-HC_ZNF598/HEL2"/>
</dbReference>
<feature type="compositionally biased region" description="Polar residues" evidence="9">
    <location>
        <begin position="508"/>
        <end position="519"/>
    </location>
</feature>
<dbReference type="OrthoDB" id="3838338at2759"/>
<feature type="compositionally biased region" description="Low complexity" evidence="9">
    <location>
        <begin position="446"/>
        <end position="460"/>
    </location>
</feature>
<evidence type="ECO:0000256" key="9">
    <source>
        <dbReference type="SAM" id="MobiDB-lite"/>
    </source>
</evidence>
<dbReference type="Pfam" id="PF23230">
    <property type="entry name" value="zf-C2H2_13"/>
    <property type="match status" value="1"/>
</dbReference>
<dbReference type="GO" id="GO:0005737">
    <property type="term" value="C:cytoplasm"/>
    <property type="evidence" value="ECO:0007669"/>
    <property type="project" value="UniProtKB-SubCell"/>
</dbReference>
<dbReference type="InterPro" id="IPR044288">
    <property type="entry name" value="ZNF598/HEL2"/>
</dbReference>
<keyword evidence="5" id="KW-0479">Metal-binding</keyword>
<evidence type="ECO:0000259" key="10">
    <source>
        <dbReference type="PROSITE" id="PS50089"/>
    </source>
</evidence>
<feature type="region of interest" description="Disordered" evidence="9">
    <location>
        <begin position="537"/>
        <end position="563"/>
    </location>
</feature>
<feature type="region of interest" description="Disordered" evidence="9">
    <location>
        <begin position="420"/>
        <end position="519"/>
    </location>
</feature>
<comment type="caution">
    <text evidence="11">The sequence shown here is derived from an EMBL/GenBank/DDBJ whole genome shotgun (WGS) entry which is preliminary data.</text>
</comment>
<evidence type="ECO:0000256" key="8">
    <source>
        <dbReference type="PROSITE-ProRule" id="PRU00175"/>
    </source>
</evidence>
<feature type="compositionally biased region" description="Polar residues" evidence="9">
    <location>
        <begin position="475"/>
        <end position="500"/>
    </location>
</feature>
<dbReference type="PANTHER" id="PTHR22938">
    <property type="entry name" value="ZINC FINGER PROTEIN 598"/>
    <property type="match status" value="1"/>
</dbReference>
<feature type="domain" description="RING-type" evidence="10">
    <location>
        <begin position="5"/>
        <end position="46"/>
    </location>
</feature>
<keyword evidence="2" id="KW-0963">Cytoplasm</keyword>
<gene>
    <name evidence="11" type="ORF">IFM89_016290</name>
</gene>
<dbReference type="GO" id="GO:0072344">
    <property type="term" value="P:rescue of stalled ribosome"/>
    <property type="evidence" value="ECO:0007669"/>
    <property type="project" value="InterPro"/>
</dbReference>
<dbReference type="AlphaFoldDB" id="A0A835H8W6"/>
<evidence type="ECO:0000256" key="4">
    <source>
        <dbReference type="ARBA" id="ARBA00022679"/>
    </source>
</evidence>
<evidence type="ECO:0000256" key="2">
    <source>
        <dbReference type="ARBA" id="ARBA00022490"/>
    </source>
</evidence>
<keyword evidence="6 8" id="KW-0863">Zinc-finger</keyword>
<accession>A0A835H8W6</accession>
<dbReference type="Proteomes" id="UP000631114">
    <property type="component" value="Unassembled WGS sequence"/>
</dbReference>
<feature type="region of interest" description="Disordered" evidence="9">
    <location>
        <begin position="243"/>
        <end position="270"/>
    </location>
</feature>
<evidence type="ECO:0000256" key="6">
    <source>
        <dbReference type="ARBA" id="ARBA00022771"/>
    </source>
</evidence>
<keyword evidence="12" id="KW-1185">Reference proteome</keyword>
<dbReference type="PANTHER" id="PTHR22938:SF0">
    <property type="entry name" value="E3 UBIQUITIN-PROTEIN LIGASE ZNF598"/>
    <property type="match status" value="1"/>
</dbReference>
<dbReference type="Pfam" id="PF25447">
    <property type="entry name" value="RING_ZNF598"/>
    <property type="match status" value="1"/>
</dbReference>
<dbReference type="GO" id="GO:0016567">
    <property type="term" value="P:protein ubiquitination"/>
    <property type="evidence" value="ECO:0007669"/>
    <property type="project" value="TreeGrafter"/>
</dbReference>
<feature type="compositionally biased region" description="Polar residues" evidence="9">
    <location>
        <begin position="420"/>
        <end position="443"/>
    </location>
</feature>
<proteinExistence type="predicted"/>
<name>A0A835H8W6_9MAGN</name>
<evidence type="ECO:0000313" key="11">
    <source>
        <dbReference type="EMBL" id="KAF9592633.1"/>
    </source>
</evidence>
<dbReference type="CDD" id="cd16615">
    <property type="entry name" value="RING-HC_ZNF598"/>
    <property type="match status" value="1"/>
</dbReference>
<protein>
    <recommendedName>
        <fullName evidence="10">RING-type domain-containing protein</fullName>
    </recommendedName>
</protein>
<reference evidence="11 12" key="1">
    <citation type="submission" date="2020-10" db="EMBL/GenBank/DDBJ databases">
        <title>The Coptis chinensis genome and diversification of protoberbering-type alkaloids.</title>
        <authorList>
            <person name="Wang B."/>
            <person name="Shu S."/>
            <person name="Song C."/>
            <person name="Liu Y."/>
        </authorList>
    </citation>
    <scope>NUCLEOTIDE SEQUENCE [LARGE SCALE GENOMIC DNA]</scope>
    <source>
        <strain evidence="11">HL-2020</strain>
        <tissue evidence="11">Leaf</tissue>
    </source>
</reference>
<dbReference type="InterPro" id="IPR001841">
    <property type="entry name" value="Znf_RING"/>
</dbReference>
<organism evidence="11 12">
    <name type="scientific">Coptis chinensis</name>
    <dbReference type="NCBI Taxonomy" id="261450"/>
    <lineage>
        <taxon>Eukaryota</taxon>
        <taxon>Viridiplantae</taxon>
        <taxon>Streptophyta</taxon>
        <taxon>Embryophyta</taxon>
        <taxon>Tracheophyta</taxon>
        <taxon>Spermatophyta</taxon>
        <taxon>Magnoliopsida</taxon>
        <taxon>Ranunculales</taxon>
        <taxon>Ranunculaceae</taxon>
        <taxon>Coptidoideae</taxon>
        <taxon>Coptis</taxon>
    </lineage>
</organism>
<dbReference type="InterPro" id="IPR056437">
    <property type="entry name" value="Znf-C2H2_ZNF598/HEL2"/>
</dbReference>
<feature type="compositionally biased region" description="Polar residues" evidence="9">
    <location>
        <begin position="538"/>
        <end position="563"/>
    </location>
</feature>
<feature type="region of interest" description="Disordered" evidence="9">
    <location>
        <begin position="701"/>
        <end position="793"/>
    </location>
</feature>
<keyword evidence="7" id="KW-0862">Zinc</keyword>
<dbReference type="InterPro" id="IPR057634">
    <property type="entry name" value="PAH_ZNF598/HEL2"/>
</dbReference>
<dbReference type="EMBL" id="JADFTS010000008">
    <property type="protein sequence ID" value="KAF9592633.1"/>
    <property type="molecule type" value="Genomic_DNA"/>
</dbReference>
<dbReference type="GO" id="GO:0043022">
    <property type="term" value="F:ribosome binding"/>
    <property type="evidence" value="ECO:0007669"/>
    <property type="project" value="TreeGrafter"/>
</dbReference>
<feature type="compositionally biased region" description="Basic residues" evidence="9">
    <location>
        <begin position="762"/>
        <end position="773"/>
    </location>
</feature>
<dbReference type="GO" id="GO:0008270">
    <property type="term" value="F:zinc ion binding"/>
    <property type="evidence" value="ECO:0007669"/>
    <property type="project" value="UniProtKB-KW"/>
</dbReference>
<evidence type="ECO:0000313" key="12">
    <source>
        <dbReference type="Proteomes" id="UP000631114"/>
    </source>
</evidence>
<comment type="subcellular location">
    <subcellularLocation>
        <location evidence="1">Cytoplasm</location>
    </subcellularLocation>
</comment>
<feature type="region of interest" description="Disordered" evidence="9">
    <location>
        <begin position="665"/>
        <end position="684"/>
    </location>
</feature>
<dbReference type="Pfam" id="PF23202">
    <property type="entry name" value="PAH_ZNF598"/>
    <property type="match status" value="1"/>
</dbReference>
<dbReference type="GO" id="GO:0061630">
    <property type="term" value="F:ubiquitin protein ligase activity"/>
    <property type="evidence" value="ECO:0007669"/>
    <property type="project" value="InterPro"/>
</dbReference>
<evidence type="ECO:0000256" key="3">
    <source>
        <dbReference type="ARBA" id="ARBA00022553"/>
    </source>
</evidence>
<evidence type="ECO:0000256" key="7">
    <source>
        <dbReference type="ARBA" id="ARBA00022833"/>
    </source>
</evidence>
<dbReference type="PROSITE" id="PS50089">
    <property type="entry name" value="ZF_RING_2"/>
    <property type="match status" value="1"/>
</dbReference>
<keyword evidence="4" id="KW-0808">Transferase</keyword>